<organism evidence="5 6">
    <name type="scientific">Nitratireductor aestuarii</name>
    <dbReference type="NCBI Taxonomy" id="1735103"/>
    <lineage>
        <taxon>Bacteria</taxon>
        <taxon>Pseudomonadati</taxon>
        <taxon>Pseudomonadota</taxon>
        <taxon>Alphaproteobacteria</taxon>
        <taxon>Hyphomicrobiales</taxon>
        <taxon>Phyllobacteriaceae</taxon>
        <taxon>Nitratireductor</taxon>
    </lineage>
</organism>
<evidence type="ECO:0000256" key="2">
    <source>
        <dbReference type="ARBA" id="ARBA00022946"/>
    </source>
</evidence>
<dbReference type="Proteomes" id="UP000636264">
    <property type="component" value="Unassembled WGS sequence"/>
</dbReference>
<feature type="region of interest" description="Disordered" evidence="4">
    <location>
        <begin position="1"/>
        <end position="24"/>
    </location>
</feature>
<dbReference type="InterPro" id="IPR011419">
    <property type="entry name" value="ATP12_ATP_synth-F1-assembly"/>
</dbReference>
<evidence type="ECO:0000256" key="3">
    <source>
        <dbReference type="ARBA" id="ARBA00023186"/>
    </source>
</evidence>
<accession>A0A916RG29</accession>
<dbReference type="GO" id="GO:0043461">
    <property type="term" value="P:proton-transporting ATP synthase complex assembly"/>
    <property type="evidence" value="ECO:0007669"/>
    <property type="project" value="InterPro"/>
</dbReference>
<dbReference type="PANTHER" id="PTHR21013">
    <property type="entry name" value="ATP SYNTHASE MITOCHONDRIAL F1 COMPLEX ASSEMBLY FACTOR 2/ATP12 PROTEIN, MITOCHONDRIAL PRECURSOR"/>
    <property type="match status" value="1"/>
</dbReference>
<reference evidence="5" key="2">
    <citation type="submission" date="2020-09" db="EMBL/GenBank/DDBJ databases">
        <authorList>
            <person name="Sun Q."/>
            <person name="Zhou Y."/>
        </authorList>
    </citation>
    <scope>NUCLEOTIDE SEQUENCE</scope>
    <source>
        <strain evidence="5">CGMCC 1.15320</strain>
    </source>
</reference>
<dbReference type="RefSeq" id="WP_188719432.1">
    <property type="nucleotide sequence ID" value="NZ_BMIF01000001.1"/>
</dbReference>
<dbReference type="InterPro" id="IPR042272">
    <property type="entry name" value="ATP12_ATP_synth-F1-assembly_N"/>
</dbReference>
<dbReference type="EMBL" id="BMIF01000001">
    <property type="protein sequence ID" value="GGA55172.1"/>
    <property type="molecule type" value="Genomic_DNA"/>
</dbReference>
<reference evidence="5" key="1">
    <citation type="journal article" date="2014" name="Int. J. Syst. Evol. Microbiol.">
        <title>Complete genome sequence of Corynebacterium casei LMG S-19264T (=DSM 44701T), isolated from a smear-ripened cheese.</title>
        <authorList>
            <consortium name="US DOE Joint Genome Institute (JGI-PGF)"/>
            <person name="Walter F."/>
            <person name="Albersmeier A."/>
            <person name="Kalinowski J."/>
            <person name="Ruckert C."/>
        </authorList>
    </citation>
    <scope>NUCLEOTIDE SEQUENCE</scope>
    <source>
        <strain evidence="5">CGMCC 1.15320</strain>
    </source>
</reference>
<dbReference type="SUPFAM" id="SSF160909">
    <property type="entry name" value="ATP12-like"/>
    <property type="match status" value="1"/>
</dbReference>
<keyword evidence="2" id="KW-0809">Transit peptide</keyword>
<comment type="similarity">
    <text evidence="1">Belongs to the ATP12 family.</text>
</comment>
<keyword evidence="6" id="KW-1185">Reference proteome</keyword>
<dbReference type="PANTHER" id="PTHR21013:SF10">
    <property type="entry name" value="ATP SYNTHASE MITOCHONDRIAL F1 COMPLEX ASSEMBLY FACTOR 2"/>
    <property type="match status" value="1"/>
</dbReference>
<gene>
    <name evidence="5" type="ORF">GCM10011385_05900</name>
</gene>
<dbReference type="Gene3D" id="1.10.3580.10">
    <property type="entry name" value="ATP12 ATPase"/>
    <property type="match status" value="1"/>
</dbReference>
<evidence type="ECO:0000313" key="6">
    <source>
        <dbReference type="Proteomes" id="UP000636264"/>
    </source>
</evidence>
<evidence type="ECO:0000256" key="1">
    <source>
        <dbReference type="ARBA" id="ARBA00008231"/>
    </source>
</evidence>
<keyword evidence="3" id="KW-0143">Chaperone</keyword>
<sequence length="258" mass="28705">MRDLLNDLEQGQKPDPIRQAQEKMRRPLPKRFYKDVFVVGEEGAYKVKLDERAVRTPGGAELVVPTEGAAQLVAGEYAAQGEHIDPMSMPVTRLVNTAIDGVATDPQVVLEDVLRYASSDLIFYRADSPERLVQNQRDAWDPVLEWMETTIGARFMLAEGVMHVQQPKETLAALGSYLVQRRETFRLSALHVMTTLMGSALLALGVESGFLEAEAGWNAAHVDENWNISQWGEDSEAAARMAARKRDMLAAVELLKVL</sequence>
<evidence type="ECO:0000313" key="5">
    <source>
        <dbReference type="EMBL" id="GGA55172.1"/>
    </source>
</evidence>
<dbReference type="Pfam" id="PF07542">
    <property type="entry name" value="ATP12"/>
    <property type="match status" value="1"/>
</dbReference>
<proteinExistence type="inferred from homology"/>
<dbReference type="InterPro" id="IPR023335">
    <property type="entry name" value="ATP12_ortho_dom_sf"/>
</dbReference>
<evidence type="ECO:0000256" key="4">
    <source>
        <dbReference type="SAM" id="MobiDB-lite"/>
    </source>
</evidence>
<comment type="caution">
    <text evidence="5">The sequence shown here is derived from an EMBL/GenBank/DDBJ whole genome shotgun (WGS) entry which is preliminary data.</text>
</comment>
<name>A0A916RG29_9HYPH</name>
<dbReference type="AlphaFoldDB" id="A0A916RG29"/>
<dbReference type="Gene3D" id="3.30.2180.10">
    <property type="entry name" value="ATP12-like"/>
    <property type="match status" value="1"/>
</dbReference>
<protein>
    <submittedName>
        <fullName evidence="5">ATPase</fullName>
    </submittedName>
</protein>